<dbReference type="InterPro" id="IPR029058">
    <property type="entry name" value="AB_hydrolase_fold"/>
</dbReference>
<evidence type="ECO:0000256" key="1">
    <source>
        <dbReference type="SAM" id="MobiDB-lite"/>
    </source>
</evidence>
<evidence type="ECO:0000313" key="3">
    <source>
        <dbReference type="EMBL" id="WPH03577.1"/>
    </source>
</evidence>
<sequence length="563" mass="64297">MHRPKHWTRHAYPVQTPETKPHNRPPPKTTRTSDPIPKTIRACKDADSYVHEGRTIVVCLDGTGDRFDNDNSNIVHLVSCLKKDHPSQVTYYQSGIGTYGKNGLSTGFTAAIDMAVGSGLGVHVRDAYRFLMQTYREGDKICLFGFSRGAYTARCLAGMLHKVGLLPAENVAQVEFAYAFYKDDTENGWKMSTEFKKTFCIDVSVYFVGVWDCVASVGFIPRKLPFSSTPTSKTGHFRHAMALDEHRAKFKISPWVRKDRKPDINSSNATVIPKPQHLPHLHEALHKLDETPQHALSNGSVSKTDKKEEKRRKKNESEFERQARLEHNGKTVETDVLEVWFTGCHADVGGGAVANEERHMLSRIPLRWMLRQCFECETGILFESAMLAEKGLDVHTLWPVYTPLLKPVVGPSPVLLEKYEMGVLHPIESRAMSLDVAKSDELSEKSCTGGFQTYEAKKLADEAAEYIWTPEQTEDYFDSIAPINDQLVLAKGWWILEFWPIKVRVQKRDSDDWEKKRSINLGRHRAVQDLEPKMHWTVHQRMHTKNYVIRTRVDRNAEWRIVV</sequence>
<organism evidence="3 4">
    <name type="scientific">Acrodontium crateriforme</name>
    <dbReference type="NCBI Taxonomy" id="150365"/>
    <lineage>
        <taxon>Eukaryota</taxon>
        <taxon>Fungi</taxon>
        <taxon>Dikarya</taxon>
        <taxon>Ascomycota</taxon>
        <taxon>Pezizomycotina</taxon>
        <taxon>Dothideomycetes</taxon>
        <taxon>Dothideomycetidae</taxon>
        <taxon>Mycosphaerellales</taxon>
        <taxon>Teratosphaeriaceae</taxon>
        <taxon>Acrodontium</taxon>
    </lineage>
</organism>
<dbReference type="Pfam" id="PF09994">
    <property type="entry name" value="T6SS_Tle1-like_cat"/>
    <property type="match status" value="1"/>
</dbReference>
<evidence type="ECO:0000313" key="4">
    <source>
        <dbReference type="Proteomes" id="UP001303373"/>
    </source>
</evidence>
<name>A0AAQ3M9V7_9PEZI</name>
<proteinExistence type="predicted"/>
<feature type="compositionally biased region" description="Basic and acidic residues" evidence="1">
    <location>
        <begin position="315"/>
        <end position="326"/>
    </location>
</feature>
<dbReference type="PANTHER" id="PTHR33840">
    <property type="match status" value="1"/>
</dbReference>
<feature type="region of interest" description="Disordered" evidence="1">
    <location>
        <begin position="292"/>
        <end position="326"/>
    </location>
</feature>
<dbReference type="PANTHER" id="PTHR33840:SF1">
    <property type="entry name" value="TLE1 PHOSPHOLIPASE DOMAIN-CONTAINING PROTEIN"/>
    <property type="match status" value="1"/>
</dbReference>
<dbReference type="EMBL" id="CP138590">
    <property type="protein sequence ID" value="WPH03577.1"/>
    <property type="molecule type" value="Genomic_DNA"/>
</dbReference>
<accession>A0AAQ3M9V7</accession>
<dbReference type="InterPro" id="IPR018712">
    <property type="entry name" value="Tle1-like_cat"/>
</dbReference>
<feature type="domain" description="T6SS Phospholipase effector Tle1-like catalytic" evidence="2">
    <location>
        <begin position="54"/>
        <end position="372"/>
    </location>
</feature>
<dbReference type="Proteomes" id="UP001303373">
    <property type="component" value="Chromosome 11"/>
</dbReference>
<dbReference type="SUPFAM" id="SSF53474">
    <property type="entry name" value="alpha/beta-Hydrolases"/>
    <property type="match status" value="1"/>
</dbReference>
<protein>
    <recommendedName>
        <fullName evidence="2">T6SS Phospholipase effector Tle1-like catalytic domain-containing protein</fullName>
    </recommendedName>
</protein>
<gene>
    <name evidence="3" type="ORF">R9X50_00645900</name>
</gene>
<dbReference type="AlphaFoldDB" id="A0AAQ3M9V7"/>
<reference evidence="3 4" key="1">
    <citation type="submission" date="2023-11" db="EMBL/GenBank/DDBJ databases">
        <title>An acidophilic fungus is an integral part of prey digestion in a carnivorous sundew plant.</title>
        <authorList>
            <person name="Tsai I.J."/>
        </authorList>
    </citation>
    <scope>NUCLEOTIDE SEQUENCE [LARGE SCALE GENOMIC DNA]</scope>
    <source>
        <strain evidence="3">169a</strain>
    </source>
</reference>
<keyword evidence="4" id="KW-1185">Reference proteome</keyword>
<evidence type="ECO:0000259" key="2">
    <source>
        <dbReference type="Pfam" id="PF09994"/>
    </source>
</evidence>
<feature type="region of interest" description="Disordered" evidence="1">
    <location>
        <begin position="1"/>
        <end position="37"/>
    </location>
</feature>